<dbReference type="GO" id="GO:0010487">
    <property type="term" value="F:thermospermine synthase activity"/>
    <property type="evidence" value="ECO:0007669"/>
    <property type="project" value="TreeGrafter"/>
</dbReference>
<dbReference type="PANTHER" id="PTHR43317">
    <property type="entry name" value="THERMOSPERMINE SYNTHASE ACAULIS5"/>
    <property type="match status" value="1"/>
</dbReference>
<dbReference type="CDD" id="cd02440">
    <property type="entry name" value="AdoMet_MTases"/>
    <property type="match status" value="1"/>
</dbReference>
<dbReference type="NCBIfam" id="NF037959">
    <property type="entry name" value="MFS_SpdSyn"/>
    <property type="match status" value="1"/>
</dbReference>
<feature type="region of interest" description="Disordered" evidence="2">
    <location>
        <begin position="1"/>
        <end position="30"/>
    </location>
</feature>
<dbReference type="AlphaFoldDB" id="G0SAQ0"/>
<evidence type="ECO:0000256" key="3">
    <source>
        <dbReference type="SAM" id="Phobius"/>
    </source>
</evidence>
<gene>
    <name evidence="4" type="ORF">CTHT_0043070</name>
</gene>
<feature type="transmembrane region" description="Helical" evidence="3">
    <location>
        <begin position="62"/>
        <end position="84"/>
    </location>
</feature>
<dbReference type="OMA" id="CFIGWAG"/>
<accession>G0SAQ0</accession>
<keyword evidence="3" id="KW-0812">Transmembrane</keyword>
<feature type="transmembrane region" description="Helical" evidence="3">
    <location>
        <begin position="96"/>
        <end position="117"/>
    </location>
</feature>
<evidence type="ECO:0000313" key="4">
    <source>
        <dbReference type="EMBL" id="EGS19822.1"/>
    </source>
</evidence>
<keyword evidence="5" id="KW-1185">Reference proteome</keyword>
<feature type="transmembrane region" description="Helical" evidence="3">
    <location>
        <begin position="163"/>
        <end position="181"/>
    </location>
</feature>
<dbReference type="SUPFAM" id="SSF53335">
    <property type="entry name" value="S-adenosyl-L-methionine-dependent methyltransferases"/>
    <property type="match status" value="1"/>
</dbReference>
<dbReference type="eggNOG" id="ENOG502QTVA">
    <property type="taxonomic scope" value="Eukaryota"/>
</dbReference>
<feature type="compositionally biased region" description="Low complexity" evidence="2">
    <location>
        <begin position="1"/>
        <end position="22"/>
    </location>
</feature>
<sequence length="612" mass="66672">MLPPQVSKPSPSGSSPSPQSKVEIINPDTTKDQKTFEHELQSLAAKAKSDTPLNWLRAQALIYARSATLLALLALASTLSQLALSPVYGSLPSARYHRHVLLSGMFVGWAGNLGLEAGLEKLGMKRMQCLLPLVIAYMPVVQHLLGGYSTLLGAAWGPVVTEVITFLPVVVLSVACCATWLDQADLGFVPLPGWVVDALPGIGAYAFFRGMEWLLGPALESVIGSGRFGGVVSSRVGMELVLSGVYAAVAPSSLLLWALPALLHTAFWNTHLPTSSALARVNGELAKEGFVVLDRRESVTGYVSVIDNLNEGYRVMRCDHSLLGGEWTKFIGVGPLKGNQVAEPVYAVFAMLEAVRLVEVERPVPDNEAKALVIGLGIGTTPATLVAHGINTTVVEIDPVVHDFAEKYFQLPPNHTAVIEDAVSYTSRLAADENGQRFDYIVHDVFTGGAEPIALFTLEFLQNLHKLLKPGGVIAINYAGDLALPPPRIVVRTIKTVFPSCRIFREHERNATEFAETGRDFTNMIMFCTKQADRAISFRPPTERDMLNSPSRQMFLYPRHEVGEGDLGEAEQGEGILRRNETEAIAKWHGMSAAGHWSIMRVVLPARVWELW</sequence>
<evidence type="ECO:0000313" key="5">
    <source>
        <dbReference type="Proteomes" id="UP000008066"/>
    </source>
</evidence>
<evidence type="ECO:0000256" key="1">
    <source>
        <dbReference type="ARBA" id="ARBA00023115"/>
    </source>
</evidence>
<dbReference type="EMBL" id="GL988043">
    <property type="protein sequence ID" value="EGS19822.1"/>
    <property type="molecule type" value="Genomic_DNA"/>
</dbReference>
<keyword evidence="3" id="KW-0472">Membrane</keyword>
<dbReference type="PANTHER" id="PTHR43317:SF1">
    <property type="entry name" value="THERMOSPERMINE SYNTHASE ACAULIS5"/>
    <property type="match status" value="1"/>
</dbReference>
<dbReference type="InterPro" id="IPR029063">
    <property type="entry name" value="SAM-dependent_MTases_sf"/>
</dbReference>
<dbReference type="Pfam" id="PF01564">
    <property type="entry name" value="Spermine_synth"/>
    <property type="match status" value="1"/>
</dbReference>
<dbReference type="KEGG" id="cthr:CTHT_0043070"/>
<dbReference type="RefSeq" id="XP_006694707.1">
    <property type="nucleotide sequence ID" value="XM_006694644.1"/>
</dbReference>
<organism evidence="5">
    <name type="scientific">Chaetomium thermophilum (strain DSM 1495 / CBS 144.50 / IMI 039719)</name>
    <name type="common">Thermochaetoides thermophila</name>
    <dbReference type="NCBI Taxonomy" id="759272"/>
    <lineage>
        <taxon>Eukaryota</taxon>
        <taxon>Fungi</taxon>
        <taxon>Dikarya</taxon>
        <taxon>Ascomycota</taxon>
        <taxon>Pezizomycotina</taxon>
        <taxon>Sordariomycetes</taxon>
        <taxon>Sordariomycetidae</taxon>
        <taxon>Sordariales</taxon>
        <taxon>Chaetomiaceae</taxon>
        <taxon>Thermochaetoides</taxon>
    </lineage>
</organism>
<name>G0SAQ0_CHATD</name>
<proteinExistence type="predicted"/>
<protein>
    <submittedName>
        <fullName evidence="4">Uncharacterized protein</fullName>
    </submittedName>
</protein>
<evidence type="ECO:0000256" key="2">
    <source>
        <dbReference type="SAM" id="MobiDB-lite"/>
    </source>
</evidence>
<dbReference type="OrthoDB" id="2016285at2759"/>
<dbReference type="GO" id="GO:0006596">
    <property type="term" value="P:polyamine biosynthetic process"/>
    <property type="evidence" value="ECO:0007669"/>
    <property type="project" value="UniProtKB-KW"/>
</dbReference>
<keyword evidence="3" id="KW-1133">Transmembrane helix</keyword>
<dbReference type="Gene3D" id="3.40.50.150">
    <property type="entry name" value="Vaccinia Virus protein VP39"/>
    <property type="match status" value="1"/>
</dbReference>
<feature type="transmembrane region" description="Helical" evidence="3">
    <location>
        <begin position="129"/>
        <end position="151"/>
    </location>
</feature>
<dbReference type="Proteomes" id="UP000008066">
    <property type="component" value="Unassembled WGS sequence"/>
</dbReference>
<dbReference type="FunFam" id="3.40.50.150:FF:000288">
    <property type="entry name" value="Spermine/spermidine synthase, putative"/>
    <property type="match status" value="1"/>
</dbReference>
<feature type="transmembrane region" description="Helical" evidence="3">
    <location>
        <begin position="188"/>
        <end position="208"/>
    </location>
</feature>
<reference evidence="4 5" key="1">
    <citation type="journal article" date="2011" name="Cell">
        <title>Insight into structure and assembly of the nuclear pore complex by utilizing the genome of a eukaryotic thermophile.</title>
        <authorList>
            <person name="Amlacher S."/>
            <person name="Sarges P."/>
            <person name="Flemming D."/>
            <person name="van Noort V."/>
            <person name="Kunze R."/>
            <person name="Devos D.P."/>
            <person name="Arumugam M."/>
            <person name="Bork P."/>
            <person name="Hurt E."/>
        </authorList>
    </citation>
    <scope>NUCLEOTIDE SEQUENCE [LARGE SCALE GENOMIC DNA]</scope>
    <source>
        <strain evidence="5">DSM 1495 / CBS 144.50 / IMI 039719</strain>
    </source>
</reference>
<dbReference type="HOGENOM" id="CLU_017511_2_0_1"/>
<keyword evidence="1" id="KW-0620">Polyamine biosynthesis</keyword>
<dbReference type="GeneID" id="18258345"/>